<evidence type="ECO:0000313" key="2">
    <source>
        <dbReference type="EMBL" id="GEO30150.1"/>
    </source>
</evidence>
<evidence type="ECO:0000313" key="3">
    <source>
        <dbReference type="Proteomes" id="UP000321534"/>
    </source>
</evidence>
<reference evidence="2 3" key="1">
    <citation type="submission" date="2019-07" db="EMBL/GenBank/DDBJ databases">
        <title>Whole genome shotgun sequence of Terrabacter aerolatus NBRC 106305.</title>
        <authorList>
            <person name="Hosoyama A."/>
            <person name="Uohara A."/>
            <person name="Ohji S."/>
            <person name="Ichikawa N."/>
        </authorList>
    </citation>
    <scope>NUCLEOTIDE SEQUENCE [LARGE SCALE GENOMIC DNA]</scope>
    <source>
        <strain evidence="2 3">NBRC 106305</strain>
    </source>
</reference>
<protein>
    <recommendedName>
        <fullName evidence="4">Muconolactone isomerase domain-containing protein</fullName>
    </recommendedName>
</protein>
<dbReference type="RefSeq" id="WP_147065870.1">
    <property type="nucleotide sequence ID" value="NZ_BAAARO010000002.1"/>
</dbReference>
<name>A0A512D1L4_9MICO</name>
<dbReference type="OrthoDB" id="9806380at2"/>
<comment type="caution">
    <text evidence="2">The sequence shown here is derived from an EMBL/GenBank/DDBJ whole genome shotgun (WGS) entry which is preliminary data.</text>
</comment>
<keyword evidence="3" id="KW-1185">Reference proteome</keyword>
<organism evidence="2 3">
    <name type="scientific">Terrabacter aerolatus</name>
    <dbReference type="NCBI Taxonomy" id="422442"/>
    <lineage>
        <taxon>Bacteria</taxon>
        <taxon>Bacillati</taxon>
        <taxon>Actinomycetota</taxon>
        <taxon>Actinomycetes</taxon>
        <taxon>Micrococcales</taxon>
        <taxon>Intrasporangiaceae</taxon>
        <taxon>Terrabacter</taxon>
    </lineage>
</organism>
<feature type="compositionally biased region" description="Basic and acidic residues" evidence="1">
    <location>
        <begin position="92"/>
        <end position="101"/>
    </location>
</feature>
<evidence type="ECO:0000256" key="1">
    <source>
        <dbReference type="SAM" id="MobiDB-lite"/>
    </source>
</evidence>
<dbReference type="Proteomes" id="UP000321534">
    <property type="component" value="Unassembled WGS sequence"/>
</dbReference>
<gene>
    <name evidence="2" type="ORF">TAE01_19600</name>
</gene>
<dbReference type="EMBL" id="BJYX01000008">
    <property type="protein sequence ID" value="GEO30150.1"/>
    <property type="molecule type" value="Genomic_DNA"/>
</dbReference>
<proteinExistence type="predicted"/>
<accession>A0A512D1L4</accession>
<sequence length="101" mass="10334">MKVLAISSNIGDTSALLADEAAEVDDLVRRGIALQVLVKADWSGAALLLEVPDLETARATVVALPIAAHGLTRFELTPVVEVPTPGSGDAGRAAEPRGHAG</sequence>
<dbReference type="AlphaFoldDB" id="A0A512D1L4"/>
<evidence type="ECO:0008006" key="4">
    <source>
        <dbReference type="Google" id="ProtNLM"/>
    </source>
</evidence>
<feature type="region of interest" description="Disordered" evidence="1">
    <location>
        <begin position="82"/>
        <end position="101"/>
    </location>
</feature>